<organism evidence="2 3">
    <name type="scientific">Dendrobium thyrsiflorum</name>
    <name type="common">Pinecone-like raceme dendrobium</name>
    <name type="synonym">Orchid</name>
    <dbReference type="NCBI Taxonomy" id="117978"/>
    <lineage>
        <taxon>Eukaryota</taxon>
        <taxon>Viridiplantae</taxon>
        <taxon>Streptophyta</taxon>
        <taxon>Embryophyta</taxon>
        <taxon>Tracheophyta</taxon>
        <taxon>Spermatophyta</taxon>
        <taxon>Magnoliopsida</taxon>
        <taxon>Liliopsida</taxon>
        <taxon>Asparagales</taxon>
        <taxon>Orchidaceae</taxon>
        <taxon>Epidendroideae</taxon>
        <taxon>Malaxideae</taxon>
        <taxon>Dendrobiinae</taxon>
        <taxon>Dendrobium</taxon>
    </lineage>
</organism>
<feature type="region of interest" description="Disordered" evidence="1">
    <location>
        <begin position="235"/>
        <end position="264"/>
    </location>
</feature>
<dbReference type="AlphaFoldDB" id="A0ABD0UGY1"/>
<proteinExistence type="predicted"/>
<comment type="caution">
    <text evidence="2">The sequence shown here is derived from an EMBL/GenBank/DDBJ whole genome shotgun (WGS) entry which is preliminary data.</text>
</comment>
<protein>
    <submittedName>
        <fullName evidence="2">Uncharacterized protein</fullName>
    </submittedName>
</protein>
<gene>
    <name evidence="2" type="ORF">M5K25_017958</name>
</gene>
<sequence length="264" mass="28842">MSFLHHLSTGYLANDVVSLAELFSGHWKIIRTPPSRSSRFCGSFVLSDFVVTPQEAEIARVASAAPSLLFGFVTPQEAEIARVASAAPLLLFGFATPQEAEIARVASAAPSLLSDFIASQEAKGSHGRFFGSLVAARLRLLRGCPTWLLRLHSRCSTSWLRRRRPVGFRASAVPHSAFPPVRDFESSPLQSAHTSLIGISVESYQFCKLVDFFVILMMGDSNTVVASNPLEHNEQEPIDNDVEFDSDEYDNVDAGEIGDGTVRN</sequence>
<keyword evidence="3" id="KW-1185">Reference proteome</keyword>
<evidence type="ECO:0000256" key="1">
    <source>
        <dbReference type="SAM" id="MobiDB-lite"/>
    </source>
</evidence>
<name>A0ABD0UGY1_DENTH</name>
<dbReference type="Proteomes" id="UP001552299">
    <property type="component" value="Unassembled WGS sequence"/>
</dbReference>
<feature type="compositionally biased region" description="Acidic residues" evidence="1">
    <location>
        <begin position="236"/>
        <end position="253"/>
    </location>
</feature>
<evidence type="ECO:0000313" key="2">
    <source>
        <dbReference type="EMBL" id="KAL0912018.1"/>
    </source>
</evidence>
<dbReference type="EMBL" id="JANQDX010000014">
    <property type="protein sequence ID" value="KAL0912018.1"/>
    <property type="molecule type" value="Genomic_DNA"/>
</dbReference>
<accession>A0ABD0UGY1</accession>
<evidence type="ECO:0000313" key="3">
    <source>
        <dbReference type="Proteomes" id="UP001552299"/>
    </source>
</evidence>
<reference evidence="2 3" key="1">
    <citation type="journal article" date="2024" name="Plant Biotechnol. J.">
        <title>Dendrobium thyrsiflorum genome and its molecular insights into genes involved in important horticultural traits.</title>
        <authorList>
            <person name="Chen B."/>
            <person name="Wang J.Y."/>
            <person name="Zheng P.J."/>
            <person name="Li K.L."/>
            <person name="Liang Y.M."/>
            <person name="Chen X.F."/>
            <person name="Zhang C."/>
            <person name="Zhao X."/>
            <person name="He X."/>
            <person name="Zhang G.Q."/>
            <person name="Liu Z.J."/>
            <person name="Xu Q."/>
        </authorList>
    </citation>
    <scope>NUCLEOTIDE SEQUENCE [LARGE SCALE GENOMIC DNA]</scope>
    <source>
        <strain evidence="2">GZMU011</strain>
    </source>
</reference>